<proteinExistence type="predicted"/>
<protein>
    <recommendedName>
        <fullName evidence="9">RING-CH-type domain-containing protein</fullName>
    </recommendedName>
</protein>
<dbReference type="PROSITE" id="PS51292">
    <property type="entry name" value="ZF_RING_CH"/>
    <property type="match status" value="1"/>
</dbReference>
<keyword evidence="2" id="KW-0812">Transmembrane</keyword>
<dbReference type="PANTHER" id="PTHR46283">
    <property type="entry name" value="E3 UBIQUITIN-PROTEIN LIGASE MARCH5"/>
    <property type="match status" value="1"/>
</dbReference>
<feature type="compositionally biased region" description="Low complexity" evidence="8">
    <location>
        <begin position="24"/>
        <end position="33"/>
    </location>
</feature>
<dbReference type="InterPro" id="IPR011016">
    <property type="entry name" value="Znf_RING-CH"/>
</dbReference>
<feature type="compositionally biased region" description="Low complexity" evidence="8">
    <location>
        <begin position="378"/>
        <end position="394"/>
    </location>
</feature>
<dbReference type="GO" id="GO:0008270">
    <property type="term" value="F:zinc ion binding"/>
    <property type="evidence" value="ECO:0007669"/>
    <property type="project" value="UniProtKB-KW"/>
</dbReference>
<keyword evidence="6" id="KW-1133">Transmembrane helix</keyword>
<accession>A0AAD7VAX7</accession>
<dbReference type="InterPro" id="IPR013083">
    <property type="entry name" value="Znf_RING/FYVE/PHD"/>
</dbReference>
<evidence type="ECO:0000256" key="6">
    <source>
        <dbReference type="ARBA" id="ARBA00022989"/>
    </source>
</evidence>
<dbReference type="SMART" id="SM00744">
    <property type="entry name" value="RINGv"/>
    <property type="match status" value="1"/>
</dbReference>
<name>A0AAD7VAX7_9FUNG</name>
<evidence type="ECO:0000256" key="7">
    <source>
        <dbReference type="ARBA" id="ARBA00023136"/>
    </source>
</evidence>
<feature type="compositionally biased region" description="Low complexity" evidence="8">
    <location>
        <begin position="81"/>
        <end position="96"/>
    </location>
</feature>
<sequence length="530" mass="59554">MSAAGYYAYHQHNNSVDEEDSPLTTTTSTTSSTHDTPTVIANGSSSHRTNYRTRVLNASNTPSTVTGRRVLITDDDEDGNASTMSASSASSSSSSTILAPRPSTTAYRNHGTNDTRQQPSTTTTTTPSRINVARQQQHQQQQQDQPTPSQQQQQQQPTPTSDDDRRCWICFGEDEDSEGIWVKPCKCSLVSHEQCLLDWISENQKGSPLKKVYCPQCNTPYSLMERRSVSLALLSLIDTLARTAAPYLTFLGLGCSVLLTSTTYGAYTVMTLFGARQGERLIGRPAFWTWRTWLGLPAIPAALVLSRSRWADGVLPFAAMLILRATSANQQGAVQMTWPPSPAVTLGVLPWIRLLYNNLYLLAQHHLSRKLLHLRNRQTSQQQQRRTQQQQQQQAGTDPTAAFRQVLEQNGVDILADPVWEGRRQQHQRDEETRRVEQEQENALMEVRESNDLGVTVIGALLWPTISSIVGSCLNHFKLVRQHFPEPFHRNVLGGCLFVVVKDMASLLYKYERIKQRQSRRVRNYSEIAK</sequence>
<gene>
    <name evidence="10" type="ORF">O0I10_002781</name>
</gene>
<feature type="domain" description="RING-CH-type" evidence="9">
    <location>
        <begin position="159"/>
        <end position="224"/>
    </location>
</feature>
<keyword evidence="11" id="KW-1185">Reference proteome</keyword>
<evidence type="ECO:0000256" key="5">
    <source>
        <dbReference type="ARBA" id="ARBA00022833"/>
    </source>
</evidence>
<dbReference type="Pfam" id="PF12906">
    <property type="entry name" value="RINGv"/>
    <property type="match status" value="1"/>
</dbReference>
<comment type="caution">
    <text evidence="10">The sequence shown here is derived from an EMBL/GenBank/DDBJ whole genome shotgun (WGS) entry which is preliminary data.</text>
</comment>
<organism evidence="10 11">
    <name type="scientific">Lichtheimia ornata</name>
    <dbReference type="NCBI Taxonomy" id="688661"/>
    <lineage>
        <taxon>Eukaryota</taxon>
        <taxon>Fungi</taxon>
        <taxon>Fungi incertae sedis</taxon>
        <taxon>Mucoromycota</taxon>
        <taxon>Mucoromycotina</taxon>
        <taxon>Mucoromycetes</taxon>
        <taxon>Mucorales</taxon>
        <taxon>Lichtheimiaceae</taxon>
        <taxon>Lichtheimia</taxon>
    </lineage>
</organism>
<dbReference type="Proteomes" id="UP001234581">
    <property type="component" value="Unassembled WGS sequence"/>
</dbReference>
<dbReference type="EMBL" id="JARTCD010000008">
    <property type="protein sequence ID" value="KAJ8661515.1"/>
    <property type="molecule type" value="Genomic_DNA"/>
</dbReference>
<dbReference type="GO" id="GO:0016020">
    <property type="term" value="C:membrane"/>
    <property type="evidence" value="ECO:0007669"/>
    <property type="project" value="UniProtKB-SubCell"/>
</dbReference>
<evidence type="ECO:0000256" key="2">
    <source>
        <dbReference type="ARBA" id="ARBA00022692"/>
    </source>
</evidence>
<keyword evidence="3" id="KW-0479">Metal-binding</keyword>
<evidence type="ECO:0000256" key="3">
    <source>
        <dbReference type="ARBA" id="ARBA00022723"/>
    </source>
</evidence>
<keyword evidence="5" id="KW-0862">Zinc</keyword>
<evidence type="ECO:0000256" key="1">
    <source>
        <dbReference type="ARBA" id="ARBA00004141"/>
    </source>
</evidence>
<evidence type="ECO:0000256" key="4">
    <source>
        <dbReference type="ARBA" id="ARBA00022771"/>
    </source>
</evidence>
<keyword evidence="7" id="KW-0472">Membrane</keyword>
<feature type="compositionally biased region" description="Polar residues" evidence="8">
    <location>
        <begin position="34"/>
        <end position="48"/>
    </location>
</feature>
<feature type="compositionally biased region" description="Polar residues" evidence="8">
    <location>
        <begin position="102"/>
        <end position="114"/>
    </location>
</feature>
<keyword evidence="4" id="KW-0863">Zinc-finger</keyword>
<feature type="compositionally biased region" description="Low complexity" evidence="8">
    <location>
        <begin position="115"/>
        <end position="160"/>
    </location>
</feature>
<reference evidence="10 11" key="1">
    <citation type="submission" date="2023-03" db="EMBL/GenBank/DDBJ databases">
        <title>Genome sequence of Lichtheimia ornata CBS 291.66.</title>
        <authorList>
            <person name="Mohabir J.T."/>
            <person name="Shea T.P."/>
            <person name="Kurbessoian T."/>
            <person name="Berby B."/>
            <person name="Fontaine J."/>
            <person name="Livny J."/>
            <person name="Gnirke A."/>
            <person name="Stajich J.E."/>
            <person name="Cuomo C.A."/>
        </authorList>
    </citation>
    <scope>NUCLEOTIDE SEQUENCE [LARGE SCALE GENOMIC DNA]</scope>
    <source>
        <strain evidence="10">CBS 291.66</strain>
    </source>
</reference>
<feature type="region of interest" description="Disordered" evidence="8">
    <location>
        <begin position="378"/>
        <end position="399"/>
    </location>
</feature>
<comment type="subcellular location">
    <subcellularLocation>
        <location evidence="1">Membrane</location>
        <topology evidence="1">Multi-pass membrane protein</topology>
    </subcellularLocation>
</comment>
<feature type="compositionally biased region" description="Polar residues" evidence="8">
    <location>
        <begin position="56"/>
        <end position="66"/>
    </location>
</feature>
<evidence type="ECO:0000256" key="8">
    <source>
        <dbReference type="SAM" id="MobiDB-lite"/>
    </source>
</evidence>
<dbReference type="AlphaFoldDB" id="A0AAD7VAX7"/>
<dbReference type="GeneID" id="83210197"/>
<dbReference type="SUPFAM" id="SSF57850">
    <property type="entry name" value="RING/U-box"/>
    <property type="match status" value="1"/>
</dbReference>
<feature type="region of interest" description="Disordered" evidence="8">
    <location>
        <begin position="12"/>
        <end position="166"/>
    </location>
</feature>
<evidence type="ECO:0000313" key="10">
    <source>
        <dbReference type="EMBL" id="KAJ8661515.1"/>
    </source>
</evidence>
<evidence type="ECO:0000313" key="11">
    <source>
        <dbReference type="Proteomes" id="UP001234581"/>
    </source>
</evidence>
<evidence type="ECO:0000259" key="9">
    <source>
        <dbReference type="PROSITE" id="PS51292"/>
    </source>
</evidence>
<dbReference type="Gene3D" id="3.30.40.10">
    <property type="entry name" value="Zinc/RING finger domain, C3HC4 (zinc finger)"/>
    <property type="match status" value="1"/>
</dbReference>
<dbReference type="RefSeq" id="XP_058346428.1">
    <property type="nucleotide sequence ID" value="XM_058482861.1"/>
</dbReference>